<evidence type="ECO:0000313" key="8">
    <source>
        <dbReference type="Proteomes" id="UP001175271"/>
    </source>
</evidence>
<evidence type="ECO:0000256" key="5">
    <source>
        <dbReference type="ARBA" id="ARBA00022898"/>
    </source>
</evidence>
<evidence type="ECO:0000256" key="4">
    <source>
        <dbReference type="ARBA" id="ARBA00022679"/>
    </source>
</evidence>
<dbReference type="PANTHER" id="PTHR46383">
    <property type="entry name" value="ASPARTATE AMINOTRANSFERASE"/>
    <property type="match status" value="1"/>
</dbReference>
<keyword evidence="5" id="KW-0663">Pyridoxal phosphate</keyword>
<keyword evidence="8" id="KW-1185">Reference proteome</keyword>
<dbReference type="InterPro" id="IPR015424">
    <property type="entry name" value="PyrdxlP-dep_Trfase"/>
</dbReference>
<evidence type="ECO:0000256" key="2">
    <source>
        <dbReference type="ARBA" id="ARBA00007441"/>
    </source>
</evidence>
<gene>
    <name evidence="7" type="ORF">QR680_015648</name>
</gene>
<organism evidence="7 8">
    <name type="scientific">Steinernema hermaphroditum</name>
    <dbReference type="NCBI Taxonomy" id="289476"/>
    <lineage>
        <taxon>Eukaryota</taxon>
        <taxon>Metazoa</taxon>
        <taxon>Ecdysozoa</taxon>
        <taxon>Nematoda</taxon>
        <taxon>Chromadorea</taxon>
        <taxon>Rhabditida</taxon>
        <taxon>Tylenchina</taxon>
        <taxon>Panagrolaimomorpha</taxon>
        <taxon>Strongyloidoidea</taxon>
        <taxon>Steinernematidae</taxon>
        <taxon>Steinernema</taxon>
    </lineage>
</organism>
<dbReference type="Gene3D" id="3.40.640.10">
    <property type="entry name" value="Type I PLP-dependent aspartate aminotransferase-like (Major domain)"/>
    <property type="match status" value="1"/>
</dbReference>
<dbReference type="InterPro" id="IPR050596">
    <property type="entry name" value="AspAT/PAT-like"/>
</dbReference>
<reference evidence="7" key="1">
    <citation type="submission" date="2023-06" db="EMBL/GenBank/DDBJ databases">
        <title>Genomic analysis of the entomopathogenic nematode Steinernema hermaphroditum.</title>
        <authorList>
            <person name="Schwarz E.M."/>
            <person name="Heppert J.K."/>
            <person name="Baniya A."/>
            <person name="Schwartz H.T."/>
            <person name="Tan C.-H."/>
            <person name="Antoshechkin I."/>
            <person name="Sternberg P.W."/>
            <person name="Goodrich-Blair H."/>
            <person name="Dillman A.R."/>
        </authorList>
    </citation>
    <scope>NUCLEOTIDE SEQUENCE</scope>
    <source>
        <strain evidence="7">PS9179</strain>
        <tissue evidence="7">Whole animal</tissue>
    </source>
</reference>
<dbReference type="InterPro" id="IPR004839">
    <property type="entry name" value="Aminotransferase_I/II_large"/>
</dbReference>
<accession>A0AA39H9L3</accession>
<name>A0AA39H9L3_9BILA</name>
<feature type="domain" description="Aminotransferase class I/classII large" evidence="6">
    <location>
        <begin position="40"/>
        <end position="382"/>
    </location>
</feature>
<dbReference type="AlphaFoldDB" id="A0AA39H9L3"/>
<dbReference type="GO" id="GO:0008483">
    <property type="term" value="F:transaminase activity"/>
    <property type="evidence" value="ECO:0007669"/>
    <property type="project" value="UniProtKB-KW"/>
</dbReference>
<comment type="similarity">
    <text evidence="2">Belongs to the class-I pyridoxal-phosphate-dependent aminotransferase family.</text>
</comment>
<keyword evidence="4" id="KW-0808">Transferase</keyword>
<dbReference type="EMBL" id="JAUCMV010000004">
    <property type="protein sequence ID" value="KAK0401216.1"/>
    <property type="molecule type" value="Genomic_DNA"/>
</dbReference>
<evidence type="ECO:0000256" key="1">
    <source>
        <dbReference type="ARBA" id="ARBA00001933"/>
    </source>
</evidence>
<dbReference type="Pfam" id="PF00155">
    <property type="entry name" value="Aminotran_1_2"/>
    <property type="match status" value="1"/>
</dbReference>
<dbReference type="Gene3D" id="3.90.1150.10">
    <property type="entry name" value="Aspartate Aminotransferase, domain 1"/>
    <property type="match status" value="1"/>
</dbReference>
<dbReference type="InterPro" id="IPR015422">
    <property type="entry name" value="PyrdxlP-dep_Trfase_small"/>
</dbReference>
<sequence length="511" mass="59286">MLTFGDDIIREDLRNTGDASNIKFNNRIRSMIAEGRTIYHFGFGQPPFPVPQAIVQGLRDNADKYEYLSVPGISALREEILKFHEHFGDFDHFTIDSLVLAPRAKLILFTIMQCFNGEILLVAPSWNSYQPQAELSQRATKVIVTKRENNYVPTAEDIEEALAKMDPSKRKILIINTPNNPTGHVFTENELKALADVCRKHEIVVISDEIYARVTLQNHHSLSKYYPEGTIVTTGFSKWPSVGGWRFGYALFPASLRHFQKVVSGSCSQTITCAPTPMQYGFAQALKKLDELEKFCTDTSTILDICGIKSEYFRHLKSVGVIGNAPEGAYYWMPDFEVVRSDYIPNCTIMCDRLLSEANVALMPCGPHYLRPEDEFTVRFCFINFDGREALKAIESFDGDEDKFVRQYCTPLAEGVDALKNSPSKEISEIPLKRSKRYSYQRSWKRSYYEKCSWGYDWNGRYSSPRCTKYYRDYPSYHSYPSRYDRYDRYDRYSVPYYRYVYVYPFFPWRQ</sequence>
<proteinExistence type="inferred from homology"/>
<dbReference type="SUPFAM" id="SSF53383">
    <property type="entry name" value="PLP-dependent transferases"/>
    <property type="match status" value="1"/>
</dbReference>
<evidence type="ECO:0000259" key="6">
    <source>
        <dbReference type="Pfam" id="PF00155"/>
    </source>
</evidence>
<keyword evidence="3" id="KW-0032">Aminotransferase</keyword>
<protein>
    <recommendedName>
        <fullName evidence="6">Aminotransferase class I/classII large domain-containing protein</fullName>
    </recommendedName>
</protein>
<comment type="caution">
    <text evidence="7">The sequence shown here is derived from an EMBL/GenBank/DDBJ whole genome shotgun (WGS) entry which is preliminary data.</text>
</comment>
<dbReference type="GO" id="GO:0030170">
    <property type="term" value="F:pyridoxal phosphate binding"/>
    <property type="evidence" value="ECO:0007669"/>
    <property type="project" value="InterPro"/>
</dbReference>
<dbReference type="Proteomes" id="UP001175271">
    <property type="component" value="Unassembled WGS sequence"/>
</dbReference>
<evidence type="ECO:0000256" key="3">
    <source>
        <dbReference type="ARBA" id="ARBA00022576"/>
    </source>
</evidence>
<dbReference type="InterPro" id="IPR015421">
    <property type="entry name" value="PyrdxlP-dep_Trfase_major"/>
</dbReference>
<comment type="cofactor">
    <cofactor evidence="1">
        <name>pyridoxal 5'-phosphate</name>
        <dbReference type="ChEBI" id="CHEBI:597326"/>
    </cofactor>
</comment>
<dbReference type="GO" id="GO:0006520">
    <property type="term" value="P:amino acid metabolic process"/>
    <property type="evidence" value="ECO:0007669"/>
    <property type="project" value="InterPro"/>
</dbReference>
<dbReference type="CDD" id="cd00609">
    <property type="entry name" value="AAT_like"/>
    <property type="match status" value="1"/>
</dbReference>
<evidence type="ECO:0000313" key="7">
    <source>
        <dbReference type="EMBL" id="KAK0401216.1"/>
    </source>
</evidence>
<dbReference type="PANTHER" id="PTHR46383:SF1">
    <property type="entry name" value="ASPARTATE AMINOTRANSFERASE"/>
    <property type="match status" value="1"/>
</dbReference>